<keyword evidence="3" id="KW-1185">Reference proteome</keyword>
<comment type="caution">
    <text evidence="2">The sequence shown here is derived from an EMBL/GenBank/DDBJ whole genome shotgun (WGS) entry which is preliminary data.</text>
</comment>
<evidence type="ECO:0008006" key="4">
    <source>
        <dbReference type="Google" id="ProtNLM"/>
    </source>
</evidence>
<proteinExistence type="predicted"/>
<dbReference type="InterPro" id="IPR038696">
    <property type="entry name" value="IalB_sf"/>
</dbReference>
<sequence>MFKKKSLAAAVAAAILAAVGAAQAEGVAADMTTETFGDWMVRCVPAATANAPRLCEMTQELNESKSGKRVLAIGMTRQPDGSAAATIVAPLGLKLSAGLALKGDGDLSVAAAFDTCLPAGCILRPALDAATVAAIGASQKLTASMTAPDGKTLEVALSPAGFNDAWARLALPAP</sequence>
<feature type="signal peptide" evidence="1">
    <location>
        <begin position="1"/>
        <end position="24"/>
    </location>
</feature>
<feature type="chain" id="PRO_5015437921" description="Invasion protein IalB, involved in pathogenesis" evidence="1">
    <location>
        <begin position="25"/>
        <end position="174"/>
    </location>
</feature>
<organism evidence="2 3">
    <name type="scientific">Fuscovulum blasticum DSM 2131</name>
    <dbReference type="NCBI Taxonomy" id="1188250"/>
    <lineage>
        <taxon>Bacteria</taxon>
        <taxon>Pseudomonadati</taxon>
        <taxon>Pseudomonadota</taxon>
        <taxon>Alphaproteobacteria</taxon>
        <taxon>Rhodobacterales</taxon>
        <taxon>Paracoccaceae</taxon>
        <taxon>Pseudogemmobacter</taxon>
    </lineage>
</organism>
<evidence type="ECO:0000256" key="1">
    <source>
        <dbReference type="SAM" id="SignalP"/>
    </source>
</evidence>
<evidence type="ECO:0000313" key="3">
    <source>
        <dbReference type="Proteomes" id="UP000241362"/>
    </source>
</evidence>
<protein>
    <recommendedName>
        <fullName evidence="4">Invasion protein IalB, involved in pathogenesis</fullName>
    </recommendedName>
</protein>
<reference evidence="2 3" key="1">
    <citation type="submission" date="2018-03" db="EMBL/GenBank/DDBJ databases">
        <title>Rhodobacter blasticus.</title>
        <authorList>
            <person name="Meyer T.E."/>
            <person name="Miller S."/>
            <person name="Lodha T."/>
            <person name="Gandham S."/>
            <person name="Chintalapati S."/>
            <person name="Chintalapati V.R."/>
        </authorList>
    </citation>
    <scope>NUCLEOTIDE SEQUENCE [LARGE SCALE GENOMIC DNA]</scope>
    <source>
        <strain evidence="2 3">DSM 2131</strain>
    </source>
</reference>
<dbReference type="InterPro" id="IPR010642">
    <property type="entry name" value="Invasion_prot_B"/>
</dbReference>
<dbReference type="Gene3D" id="2.60.40.1880">
    <property type="entry name" value="Invasion associated locus B (IalB) protein"/>
    <property type="match status" value="1"/>
</dbReference>
<dbReference type="Pfam" id="PF06776">
    <property type="entry name" value="IalB"/>
    <property type="match status" value="1"/>
</dbReference>
<dbReference type="EMBL" id="PZKE01000004">
    <property type="protein sequence ID" value="PTE15339.1"/>
    <property type="molecule type" value="Genomic_DNA"/>
</dbReference>
<name>A0A2T4JBR7_FUSBL</name>
<dbReference type="RefSeq" id="WP_107672588.1">
    <property type="nucleotide sequence ID" value="NZ_PZKE01000004.1"/>
</dbReference>
<dbReference type="AlphaFoldDB" id="A0A2T4JBR7"/>
<accession>A0A2T4JBR7</accession>
<keyword evidence="1" id="KW-0732">Signal</keyword>
<evidence type="ECO:0000313" key="2">
    <source>
        <dbReference type="EMBL" id="PTE15339.1"/>
    </source>
</evidence>
<dbReference type="Proteomes" id="UP000241362">
    <property type="component" value="Unassembled WGS sequence"/>
</dbReference>
<gene>
    <name evidence="2" type="ORF">C5F44_05935</name>
</gene>